<dbReference type="InterPro" id="IPR055647">
    <property type="entry name" value="DUF7223"/>
</dbReference>
<feature type="compositionally biased region" description="Low complexity" evidence="1">
    <location>
        <begin position="653"/>
        <end position="695"/>
    </location>
</feature>
<feature type="compositionally biased region" description="Low complexity" evidence="1">
    <location>
        <begin position="609"/>
        <end position="645"/>
    </location>
</feature>
<reference evidence="4" key="1">
    <citation type="journal article" date="2014" name="Proc. Natl. Acad. Sci. U.S.A.">
        <title>Extensive sampling of basidiomycete genomes demonstrates inadequacy of the white-rot/brown-rot paradigm for wood decay fungi.</title>
        <authorList>
            <person name="Riley R."/>
            <person name="Salamov A.A."/>
            <person name="Brown D.W."/>
            <person name="Nagy L.G."/>
            <person name="Floudas D."/>
            <person name="Held B.W."/>
            <person name="Levasseur A."/>
            <person name="Lombard V."/>
            <person name="Morin E."/>
            <person name="Otillar R."/>
            <person name="Lindquist E.A."/>
            <person name="Sun H."/>
            <person name="LaButti K.M."/>
            <person name="Schmutz J."/>
            <person name="Jabbour D."/>
            <person name="Luo H."/>
            <person name="Baker S.E."/>
            <person name="Pisabarro A.G."/>
            <person name="Walton J.D."/>
            <person name="Blanchette R.A."/>
            <person name="Henrissat B."/>
            <person name="Martin F."/>
            <person name="Cullen D."/>
            <person name="Hibbett D.S."/>
            <person name="Grigoriev I.V."/>
        </authorList>
    </citation>
    <scope>NUCLEOTIDE SEQUENCE [LARGE SCALE GENOMIC DNA]</scope>
    <source>
        <strain evidence="4">CBS 339.88</strain>
    </source>
</reference>
<evidence type="ECO:0000313" key="3">
    <source>
        <dbReference type="EMBL" id="KDR73200.1"/>
    </source>
</evidence>
<proteinExistence type="predicted"/>
<organism evidence="3 4">
    <name type="scientific">Galerina marginata (strain CBS 339.88)</name>
    <dbReference type="NCBI Taxonomy" id="685588"/>
    <lineage>
        <taxon>Eukaryota</taxon>
        <taxon>Fungi</taxon>
        <taxon>Dikarya</taxon>
        <taxon>Basidiomycota</taxon>
        <taxon>Agaricomycotina</taxon>
        <taxon>Agaricomycetes</taxon>
        <taxon>Agaricomycetidae</taxon>
        <taxon>Agaricales</taxon>
        <taxon>Agaricineae</taxon>
        <taxon>Strophariaceae</taxon>
        <taxon>Galerina</taxon>
    </lineage>
</organism>
<dbReference type="AlphaFoldDB" id="A0A067SQG8"/>
<name>A0A067SQG8_GALM3</name>
<dbReference type="STRING" id="685588.A0A067SQG8"/>
<dbReference type="Proteomes" id="UP000027222">
    <property type="component" value="Unassembled WGS sequence"/>
</dbReference>
<evidence type="ECO:0000313" key="4">
    <source>
        <dbReference type="Proteomes" id="UP000027222"/>
    </source>
</evidence>
<feature type="compositionally biased region" description="Acidic residues" evidence="1">
    <location>
        <begin position="585"/>
        <end position="608"/>
    </location>
</feature>
<gene>
    <name evidence="3" type="ORF">GALMADRAFT_212663</name>
</gene>
<keyword evidence="4" id="KW-1185">Reference proteome</keyword>
<accession>A0A067SQG8</accession>
<dbReference type="EMBL" id="KL142386">
    <property type="protein sequence ID" value="KDR73200.1"/>
    <property type="molecule type" value="Genomic_DNA"/>
</dbReference>
<evidence type="ECO:0000256" key="1">
    <source>
        <dbReference type="SAM" id="MobiDB-lite"/>
    </source>
</evidence>
<feature type="domain" description="DUF7223" evidence="2">
    <location>
        <begin position="243"/>
        <end position="415"/>
    </location>
</feature>
<protein>
    <recommendedName>
        <fullName evidence="2">DUF7223 domain-containing protein</fullName>
    </recommendedName>
</protein>
<dbReference type="OrthoDB" id="73875at2759"/>
<dbReference type="Pfam" id="PF23865">
    <property type="entry name" value="DUF7223"/>
    <property type="match status" value="1"/>
</dbReference>
<evidence type="ECO:0000259" key="2">
    <source>
        <dbReference type="Pfam" id="PF23865"/>
    </source>
</evidence>
<sequence>MIGQNLACLVFVNMRAEFNTDLPASNGSASGTLKIWGSENAISDITPAAGWEIIDCSPDALQQDIRLVCKDDSSTDCAHLYDGSSANNNAAVGKVVRLPENCGKSAFAVITKAWTPQDQTIPANVASSLTRRDGAQPDVKGLHLDTSFSSVTPTSAGPVNFAIRAANVPGANGDLATTPQQQRRRNSRIFRRGISDFVSGAINDIASLNDFNVDQSKTLAPLDVDKSFNLVDKSISCPPVDASVKIDVDAKAHAVASIGVAASGLTAQIDGSVNMHATASGSLDSGKIKLFEVGIPGLDFPGILTLGPSFQINGQATANLDLNADMTVGISYKIDNAQLTFPPKKGSSGSFNIGNTPLKLSASPSAKATGTVEAHLIPTLNFGISALDNIVSANVFLALDASATMTLTAQAGANADATINPRSDLENTGKAARGYYFLSPPSLNSRQFDDSEDGDDGEDDSQDDSADNFDGSDDSSDASGGDEDGSQDDGSADAPVDDSSNDDNSTDPDTSADAGDDTDPDASVDAGDNSGDVSDDTGDDGSDTVDDGSDAVDDGSSDNVDDSNDDTSGDFSNANDNVDTSADGDNTDASDDTDNSDDADSASDDANDDTSAGANDGTSTDAADSSDTADSGDAATDGSDATDANTSDDSDPSTDSSTDSDNADSSAAASSSADASPSATATADDSAESAAATPAPKVALTTSTTFGGCFTVDSALDVNAGADGSFFGLFDKNTKVDLFNKKFELFKKCFGSNAATRRSIPELISRRPSRLFIPSRSVHLSLQQRAFGLTCPKAEAGAGAQQTITDQTVAASAVTKVYMEKTAV</sequence>
<feature type="region of interest" description="Disordered" evidence="1">
    <location>
        <begin position="436"/>
        <end position="695"/>
    </location>
</feature>
<dbReference type="HOGENOM" id="CLU_343559_0_0_1"/>
<feature type="compositionally biased region" description="Acidic residues" evidence="1">
    <location>
        <begin position="450"/>
        <end position="506"/>
    </location>
</feature>
<feature type="compositionally biased region" description="Acidic residues" evidence="1">
    <location>
        <begin position="533"/>
        <end position="568"/>
    </location>
</feature>